<keyword evidence="3" id="KW-0812">Transmembrane</keyword>
<reference evidence="5 7" key="3">
    <citation type="submission" date="2016-01" db="EMBL/GenBank/DDBJ databases">
        <title>Madurella mycetomatis genome sequencing.</title>
        <authorList>
            <person name="Van De Sande W."/>
        </authorList>
    </citation>
    <scope>NUCLEOTIDE SEQUENCE [LARGE SCALE GENOMIC DNA]</scope>
    <source>
        <strain evidence="5">Mm55</strain>
        <strain evidence="7">mm55</strain>
    </source>
</reference>
<evidence type="ECO:0000256" key="3">
    <source>
        <dbReference type="SAM" id="Phobius"/>
    </source>
</evidence>
<gene>
    <name evidence="6" type="ORF">MMYC01_207195</name>
    <name evidence="5" type="ORF">MMYC01_207458</name>
</gene>
<feature type="transmembrane region" description="Helical" evidence="3">
    <location>
        <begin position="12"/>
        <end position="32"/>
    </location>
</feature>
<evidence type="ECO:0000313" key="5">
    <source>
        <dbReference type="EMBL" id="KXX75813.1"/>
    </source>
</evidence>
<dbReference type="Pfam" id="PF08031">
    <property type="entry name" value="BBE"/>
    <property type="match status" value="1"/>
</dbReference>
<evidence type="ECO:0000256" key="1">
    <source>
        <dbReference type="ARBA" id="ARBA00005466"/>
    </source>
</evidence>
<protein>
    <submittedName>
        <fullName evidence="5">Putative FAD-linked oxidoreductase YvdP</fullName>
    </submittedName>
</protein>
<dbReference type="InterPro" id="IPR036318">
    <property type="entry name" value="FAD-bd_PCMH-like_sf"/>
</dbReference>
<dbReference type="Pfam" id="PF01565">
    <property type="entry name" value="FAD_binding_4"/>
    <property type="match status" value="1"/>
</dbReference>
<reference evidence="7" key="2">
    <citation type="submission" date="2015-06" db="EMBL/GenBank/DDBJ databases">
        <authorList>
            <person name="van de Sande W.W.J."/>
        </authorList>
    </citation>
    <scope>NUCLEOTIDE SEQUENCE [LARGE SCALE GENOMIC DNA]</scope>
    <source>
        <strain evidence="7">mm55</strain>
    </source>
</reference>
<dbReference type="AlphaFoldDB" id="A0A175VWR1"/>
<dbReference type="EMBL" id="LCTW02000233">
    <property type="protein sequence ID" value="KXX76041.1"/>
    <property type="molecule type" value="Genomic_DNA"/>
</dbReference>
<dbReference type="PANTHER" id="PTHR13878:SF91">
    <property type="entry name" value="FAD BINDING DOMAIN PROTEIN (AFU_ORTHOLOGUE AFUA_6G12070)-RELATED"/>
    <property type="match status" value="1"/>
</dbReference>
<dbReference type="InterPro" id="IPR016166">
    <property type="entry name" value="FAD-bd_PCMH"/>
</dbReference>
<organism evidence="5 7">
    <name type="scientific">Madurella mycetomatis</name>
    <dbReference type="NCBI Taxonomy" id="100816"/>
    <lineage>
        <taxon>Eukaryota</taxon>
        <taxon>Fungi</taxon>
        <taxon>Dikarya</taxon>
        <taxon>Ascomycota</taxon>
        <taxon>Pezizomycotina</taxon>
        <taxon>Sordariomycetes</taxon>
        <taxon>Sordariomycetidae</taxon>
        <taxon>Sordariales</taxon>
        <taxon>Sordariales incertae sedis</taxon>
        <taxon>Madurella</taxon>
    </lineage>
</organism>
<dbReference type="Proteomes" id="UP000078237">
    <property type="component" value="Unassembled WGS sequence"/>
</dbReference>
<evidence type="ECO:0000256" key="2">
    <source>
        <dbReference type="ARBA" id="ARBA00023002"/>
    </source>
</evidence>
<dbReference type="STRING" id="100816.A0A175VWR1"/>
<dbReference type="Gene3D" id="3.30.465.10">
    <property type="match status" value="2"/>
</dbReference>
<dbReference type="GO" id="GO:0016491">
    <property type="term" value="F:oxidoreductase activity"/>
    <property type="evidence" value="ECO:0007669"/>
    <property type="project" value="UniProtKB-KW"/>
</dbReference>
<dbReference type="PANTHER" id="PTHR13878">
    <property type="entry name" value="GULONOLACTONE OXIDASE"/>
    <property type="match status" value="1"/>
</dbReference>
<dbReference type="SUPFAM" id="SSF56176">
    <property type="entry name" value="FAD-binding/transporter-associated domain-like"/>
    <property type="match status" value="1"/>
</dbReference>
<evidence type="ECO:0000259" key="4">
    <source>
        <dbReference type="PROSITE" id="PS51387"/>
    </source>
</evidence>
<keyword evidence="3" id="KW-0472">Membrane</keyword>
<dbReference type="InterPro" id="IPR012951">
    <property type="entry name" value="BBE"/>
</dbReference>
<proteinExistence type="inferred from homology"/>
<dbReference type="PROSITE" id="PS51387">
    <property type="entry name" value="FAD_PCMH"/>
    <property type="match status" value="1"/>
</dbReference>
<evidence type="ECO:0000313" key="6">
    <source>
        <dbReference type="EMBL" id="KXX76041.1"/>
    </source>
</evidence>
<accession>A0A175VWR1</accession>
<dbReference type="InterPro" id="IPR016169">
    <property type="entry name" value="FAD-bd_PCMH_sub2"/>
</dbReference>
<dbReference type="EMBL" id="LCTW02000247">
    <property type="protein sequence ID" value="KXX75813.1"/>
    <property type="molecule type" value="Genomic_DNA"/>
</dbReference>
<keyword evidence="2" id="KW-0560">Oxidoreductase</keyword>
<evidence type="ECO:0000313" key="7">
    <source>
        <dbReference type="Proteomes" id="UP000078237"/>
    </source>
</evidence>
<dbReference type="OrthoDB" id="9983560at2759"/>
<dbReference type="VEuPathDB" id="FungiDB:MMYC01_207458"/>
<name>A0A175VWR1_9PEZI</name>
<keyword evidence="7" id="KW-1185">Reference proteome</keyword>
<dbReference type="VEuPathDB" id="FungiDB:MMYC01_207195"/>
<dbReference type="GO" id="GO:0071949">
    <property type="term" value="F:FAD binding"/>
    <property type="evidence" value="ECO:0007669"/>
    <property type="project" value="InterPro"/>
</dbReference>
<comment type="caution">
    <text evidence="5">The sequence shown here is derived from an EMBL/GenBank/DDBJ whole genome shotgun (WGS) entry which is preliminary data.</text>
</comment>
<comment type="similarity">
    <text evidence="1">Belongs to the oxygen-dependent FAD-linked oxidoreductase family.</text>
</comment>
<dbReference type="InterPro" id="IPR050432">
    <property type="entry name" value="FAD-linked_Oxidoreductases_BP"/>
</dbReference>
<reference evidence="5" key="1">
    <citation type="submission" date="2015-06" db="EMBL/GenBank/DDBJ databases">
        <authorList>
            <person name="Hoefler B.C."/>
            <person name="Straight P.D."/>
        </authorList>
    </citation>
    <scope>NUCLEOTIDE SEQUENCE [LARGE SCALE GENOMIC DNA]</scope>
    <source>
        <strain evidence="5">Mm55</strain>
    </source>
</reference>
<dbReference type="InterPro" id="IPR006094">
    <property type="entry name" value="Oxid_FAD_bind_N"/>
</dbReference>
<sequence>MSQSQEGGGTGAQLRMVTWTSVVVFIGAAWLASAQLGLAIEWSPWPWIVSRCRCFPGDGCWPSPAEWAAFNETVGGRLIPTVPVASPCHDGFPGISYDAEKCADIQANWIRPEFHHETTHSPMAAFFANNSCDPFTPREAQCPIGAYVRYAVNATGAEHFKETIAFALKNNIRLVIRNTGHDYMGKSTGAGALALWTHHIKERSIIDYKSAAYKGKAMKIGAGVQALEAQKMANEAGFVVVEGDCPTVGIAGGYTQGGGASPLASKFGLAVDQVLEWEVVTADGRLRKATPTQNADLYWALSGGGGGTYGAVLSMTVRLHKNMKTAGAILSFMDATDAYWQAVQAVLVNLPAVLRAGATAYWQVIPPIYSGLPGNLFTLPQLYLPDGTAKDVEKLLKPMLEALDKIGVQYAFAPKDYPSFQDAFYTMNPWQNVTEVNLGGRLIPRSLVEDDKSAAALTDAIKSIAINGGISAGVSMDTSRWPAIPNSANPEWQKTLFLAFIGIPYDRANFTENIASQRAVTNVLMPALEALTPGGAAYLNEADINQPNWQQAFYGTNYAKLLAIKKKYDPTGIFWGPTTVGSEKWEQAADGRLCRSG</sequence>
<keyword evidence="3" id="KW-1133">Transmembrane helix</keyword>
<feature type="domain" description="FAD-binding PCMH-type" evidence="4">
    <location>
        <begin position="140"/>
        <end position="322"/>
    </location>
</feature>